<feature type="transmembrane region" description="Helical" evidence="2">
    <location>
        <begin position="62"/>
        <end position="80"/>
    </location>
</feature>
<feature type="region of interest" description="Disordered" evidence="1">
    <location>
        <begin position="1"/>
        <end position="50"/>
    </location>
</feature>
<sequence length="86" mass="9382">MSNPTEPFPKLDVQGELHPEKNKDLSVDPISSEVAADKEQGERAKEAKERAKRDAIQTLKTTIIVSGIAIAVIGAIFAITKKLKQK</sequence>
<evidence type="ECO:0000313" key="4">
    <source>
        <dbReference type="Proteomes" id="UP001454036"/>
    </source>
</evidence>
<protein>
    <submittedName>
        <fullName evidence="3">Uncharacterized protein</fullName>
    </submittedName>
</protein>
<comment type="caution">
    <text evidence="3">The sequence shown here is derived from an EMBL/GenBank/DDBJ whole genome shotgun (WGS) entry which is preliminary data.</text>
</comment>
<evidence type="ECO:0000256" key="2">
    <source>
        <dbReference type="SAM" id="Phobius"/>
    </source>
</evidence>
<dbReference type="PANTHER" id="PTHR37741:SF1">
    <property type="entry name" value="TRANSMEMBRANE PROTEIN"/>
    <property type="match status" value="1"/>
</dbReference>
<evidence type="ECO:0000256" key="1">
    <source>
        <dbReference type="SAM" id="MobiDB-lite"/>
    </source>
</evidence>
<dbReference type="AlphaFoldDB" id="A0AAV3PKY8"/>
<dbReference type="EMBL" id="BAABME010001884">
    <property type="protein sequence ID" value="GAA0151943.1"/>
    <property type="molecule type" value="Genomic_DNA"/>
</dbReference>
<feature type="compositionally biased region" description="Basic and acidic residues" evidence="1">
    <location>
        <begin position="13"/>
        <end position="26"/>
    </location>
</feature>
<gene>
    <name evidence="3" type="ORF">LIER_10547</name>
</gene>
<accession>A0AAV3PKY8</accession>
<name>A0AAV3PKY8_LITER</name>
<evidence type="ECO:0000313" key="3">
    <source>
        <dbReference type="EMBL" id="GAA0151943.1"/>
    </source>
</evidence>
<dbReference type="PANTHER" id="PTHR37741">
    <property type="entry name" value="TRANSMEMBRANE PROTEIN"/>
    <property type="match status" value="1"/>
</dbReference>
<proteinExistence type="predicted"/>
<reference evidence="3 4" key="1">
    <citation type="submission" date="2024-01" db="EMBL/GenBank/DDBJ databases">
        <title>The complete chloroplast genome sequence of Lithospermum erythrorhizon: insights into the phylogenetic relationship among Boraginaceae species and the maternal lineages of purple gromwells.</title>
        <authorList>
            <person name="Okada T."/>
            <person name="Watanabe K."/>
        </authorList>
    </citation>
    <scope>NUCLEOTIDE SEQUENCE [LARGE SCALE GENOMIC DNA]</scope>
</reference>
<keyword evidence="2" id="KW-0812">Transmembrane</keyword>
<keyword evidence="4" id="KW-1185">Reference proteome</keyword>
<dbReference type="Proteomes" id="UP001454036">
    <property type="component" value="Unassembled WGS sequence"/>
</dbReference>
<keyword evidence="2" id="KW-0472">Membrane</keyword>
<feature type="compositionally biased region" description="Basic and acidic residues" evidence="1">
    <location>
        <begin position="35"/>
        <end position="50"/>
    </location>
</feature>
<keyword evidence="2" id="KW-1133">Transmembrane helix</keyword>
<organism evidence="3 4">
    <name type="scientific">Lithospermum erythrorhizon</name>
    <name type="common">Purple gromwell</name>
    <name type="synonym">Lithospermum officinale var. erythrorhizon</name>
    <dbReference type="NCBI Taxonomy" id="34254"/>
    <lineage>
        <taxon>Eukaryota</taxon>
        <taxon>Viridiplantae</taxon>
        <taxon>Streptophyta</taxon>
        <taxon>Embryophyta</taxon>
        <taxon>Tracheophyta</taxon>
        <taxon>Spermatophyta</taxon>
        <taxon>Magnoliopsida</taxon>
        <taxon>eudicotyledons</taxon>
        <taxon>Gunneridae</taxon>
        <taxon>Pentapetalae</taxon>
        <taxon>asterids</taxon>
        <taxon>lamiids</taxon>
        <taxon>Boraginales</taxon>
        <taxon>Boraginaceae</taxon>
        <taxon>Boraginoideae</taxon>
        <taxon>Lithospermeae</taxon>
        <taxon>Lithospermum</taxon>
    </lineage>
</organism>